<dbReference type="AlphaFoldDB" id="A0A4R1M5S2"/>
<evidence type="ECO:0000313" key="2">
    <source>
        <dbReference type="Proteomes" id="UP000294616"/>
    </source>
</evidence>
<organism evidence="1 2">
    <name type="scientific">Albibacterium bauzanense</name>
    <dbReference type="NCBI Taxonomy" id="653929"/>
    <lineage>
        <taxon>Bacteria</taxon>
        <taxon>Pseudomonadati</taxon>
        <taxon>Bacteroidota</taxon>
        <taxon>Sphingobacteriia</taxon>
        <taxon>Sphingobacteriales</taxon>
        <taxon>Sphingobacteriaceae</taxon>
        <taxon>Albibacterium</taxon>
    </lineage>
</organism>
<gene>
    <name evidence="1" type="ORF">C8N28_0355</name>
</gene>
<reference evidence="1 2" key="1">
    <citation type="submission" date="2019-03" db="EMBL/GenBank/DDBJ databases">
        <title>Genomic Encyclopedia of Archaeal and Bacterial Type Strains, Phase II (KMG-II): from individual species to whole genera.</title>
        <authorList>
            <person name="Goeker M."/>
        </authorList>
    </citation>
    <scope>NUCLEOTIDE SEQUENCE [LARGE SCALE GENOMIC DNA]</scope>
    <source>
        <strain evidence="1 2">DSM 22554</strain>
    </source>
</reference>
<proteinExistence type="predicted"/>
<sequence length="47" mass="5602">MRKLFFKTLLKINNKALPRYAGKDPMKLTSFQKLVLGFRYWVLKNAL</sequence>
<name>A0A4R1M5S2_9SPHI</name>
<evidence type="ECO:0000313" key="1">
    <source>
        <dbReference type="EMBL" id="TCK85059.1"/>
    </source>
</evidence>
<accession>A0A4R1M5S2</accession>
<dbReference type="Proteomes" id="UP000294616">
    <property type="component" value="Unassembled WGS sequence"/>
</dbReference>
<comment type="caution">
    <text evidence="1">The sequence shown here is derived from an EMBL/GenBank/DDBJ whole genome shotgun (WGS) entry which is preliminary data.</text>
</comment>
<protein>
    <recommendedName>
        <fullName evidence="3">SsrA-binding protein</fullName>
    </recommendedName>
</protein>
<keyword evidence="2" id="KW-1185">Reference proteome</keyword>
<evidence type="ECO:0008006" key="3">
    <source>
        <dbReference type="Google" id="ProtNLM"/>
    </source>
</evidence>
<dbReference type="EMBL" id="SMGO01000001">
    <property type="protein sequence ID" value="TCK85059.1"/>
    <property type="molecule type" value="Genomic_DNA"/>
</dbReference>